<dbReference type="InterPro" id="IPR027417">
    <property type="entry name" value="P-loop_NTPase"/>
</dbReference>
<reference evidence="3" key="1">
    <citation type="journal article" date="2020" name="Nat. Ecol. Evol.">
        <title>Deeply conserved synteny resolves early events in vertebrate evolution.</title>
        <authorList>
            <person name="Simakov O."/>
            <person name="Marletaz F."/>
            <person name="Yue J.X."/>
            <person name="O'Connell B."/>
            <person name="Jenkins J."/>
            <person name="Brandt A."/>
            <person name="Calef R."/>
            <person name="Tung C.H."/>
            <person name="Huang T.K."/>
            <person name="Schmutz J."/>
            <person name="Satoh N."/>
            <person name="Yu J.K."/>
            <person name="Putnam N.H."/>
            <person name="Green R.E."/>
            <person name="Rokhsar D.S."/>
        </authorList>
    </citation>
    <scope>NUCLEOTIDE SEQUENCE [LARGE SCALE GENOMIC DNA]</scope>
    <source>
        <strain evidence="3">S238N-H82</strain>
    </source>
</reference>
<dbReference type="SUPFAM" id="SSF52540">
    <property type="entry name" value="P-loop containing nucleoside triphosphate hydrolases"/>
    <property type="match status" value="1"/>
</dbReference>
<dbReference type="RefSeq" id="XP_035685434.1">
    <property type="nucleotide sequence ID" value="XM_035829541.1"/>
</dbReference>
<feature type="domain" description="CARD" evidence="2">
    <location>
        <begin position="245"/>
        <end position="339"/>
    </location>
</feature>
<organism evidence="3 4">
    <name type="scientific">Branchiostoma floridae</name>
    <name type="common">Florida lancelet</name>
    <name type="synonym">Amphioxus</name>
    <dbReference type="NCBI Taxonomy" id="7739"/>
    <lineage>
        <taxon>Eukaryota</taxon>
        <taxon>Metazoa</taxon>
        <taxon>Chordata</taxon>
        <taxon>Cephalochordata</taxon>
        <taxon>Leptocardii</taxon>
        <taxon>Amphioxiformes</taxon>
        <taxon>Branchiostomatidae</taxon>
        <taxon>Branchiostoma</taxon>
    </lineage>
</organism>
<dbReference type="PANTHER" id="PTHR22845:SF5">
    <property type="entry name" value="APOPTOTIC PROTEASE-ACTIVATING FACTOR 1"/>
    <property type="match status" value="1"/>
</dbReference>
<dbReference type="SUPFAM" id="SSF48452">
    <property type="entry name" value="TPR-like"/>
    <property type="match status" value="1"/>
</dbReference>
<dbReference type="InterPro" id="IPR011990">
    <property type="entry name" value="TPR-like_helical_dom_sf"/>
</dbReference>
<dbReference type="InterPro" id="IPR019734">
    <property type="entry name" value="TPR_rpt"/>
</dbReference>
<dbReference type="PANTHER" id="PTHR22845">
    <property type="entry name" value="APOPTOTIC PROTEASE-ACTIVATING FACTOR 1"/>
    <property type="match status" value="1"/>
</dbReference>
<dbReference type="AlphaFoldDB" id="A0A9J7LM38"/>
<dbReference type="KEGG" id="bfo:118422036"/>
<evidence type="ECO:0000313" key="3">
    <source>
        <dbReference type="Proteomes" id="UP000001554"/>
    </source>
</evidence>
<feature type="repeat" description="TPR" evidence="1">
    <location>
        <begin position="1056"/>
        <end position="1089"/>
    </location>
</feature>
<dbReference type="SUPFAM" id="SSF47986">
    <property type="entry name" value="DEATH domain"/>
    <property type="match status" value="1"/>
</dbReference>
<dbReference type="SUPFAM" id="SSF56973">
    <property type="entry name" value="Aerolisin/ETX pore-forming domain"/>
    <property type="match status" value="1"/>
</dbReference>
<dbReference type="PROSITE" id="PS50209">
    <property type="entry name" value="CARD"/>
    <property type="match status" value="1"/>
</dbReference>
<name>A0A9J7LM38_BRAFL</name>
<evidence type="ECO:0000256" key="1">
    <source>
        <dbReference type="PROSITE-ProRule" id="PRU00339"/>
    </source>
</evidence>
<dbReference type="PROSITE" id="PS50005">
    <property type="entry name" value="TPR"/>
    <property type="match status" value="1"/>
</dbReference>
<accession>A0A9J7LM38</accession>
<dbReference type="GeneID" id="118422036"/>
<evidence type="ECO:0000259" key="2">
    <source>
        <dbReference type="PROSITE" id="PS50209"/>
    </source>
</evidence>
<reference evidence="4" key="2">
    <citation type="submission" date="2025-08" db="UniProtKB">
        <authorList>
            <consortium name="RefSeq"/>
        </authorList>
    </citation>
    <scope>IDENTIFICATION</scope>
    <source>
        <strain evidence="4">S238N-H82</strain>
        <tissue evidence="4">Testes</tissue>
    </source>
</reference>
<dbReference type="Gene3D" id="3.40.50.300">
    <property type="entry name" value="P-loop containing nucleotide triphosphate hydrolases"/>
    <property type="match status" value="1"/>
</dbReference>
<dbReference type="GO" id="GO:0042981">
    <property type="term" value="P:regulation of apoptotic process"/>
    <property type="evidence" value="ECO:0007669"/>
    <property type="project" value="InterPro"/>
</dbReference>
<dbReference type="Gene3D" id="2.170.15.10">
    <property type="entry name" value="Proaerolysin, chain A, domain 3"/>
    <property type="match status" value="1"/>
</dbReference>
<proteinExistence type="predicted"/>
<dbReference type="Gene3D" id="1.25.40.10">
    <property type="entry name" value="Tetratricopeptide repeat domain"/>
    <property type="match status" value="1"/>
</dbReference>
<dbReference type="OMA" id="EYPLMKA"/>
<dbReference type="InterPro" id="IPR011029">
    <property type="entry name" value="DEATH-like_dom_sf"/>
</dbReference>
<dbReference type="CDD" id="cd01671">
    <property type="entry name" value="CARD"/>
    <property type="match status" value="1"/>
</dbReference>
<evidence type="ECO:0000313" key="4">
    <source>
        <dbReference type="RefSeq" id="XP_035685434.1"/>
    </source>
</evidence>
<gene>
    <name evidence="4" type="primary">LOC118422036</name>
</gene>
<dbReference type="Proteomes" id="UP000001554">
    <property type="component" value="Chromosome 8"/>
</dbReference>
<keyword evidence="1" id="KW-0802">TPR repeat</keyword>
<protein>
    <submittedName>
        <fullName evidence="4">Uncharacterized protein LOC118422036</fullName>
    </submittedName>
</protein>
<dbReference type="InterPro" id="IPR001315">
    <property type="entry name" value="CARD"/>
</dbReference>
<dbReference type="OrthoDB" id="6106592at2759"/>
<keyword evidence="3" id="KW-1185">Reference proteome</keyword>
<sequence length="1179" mass="132528">MALCCGCLPCQKQASRRSDNPVSMTNIDDACTAWAQKKYGSKYDVVHVDTSDLKVVEGNINYSEEERKENKSVRRRKTTIRNRLYHTTAEPEVSDQSTKKYTCVWKQTTAKQLSGGLSVSVGLPENVGLGVKVRGQYRLSETETTTSGTEETLGHVTRLPLPPHSTLLTEMITTEKVVTVPYSLNYRLQGNIVFTLQKDKGKREEKSVNVVEIYQEFGGKVVTDAGGVLLTAEVELKEPDPDTTMKMIHNALLLNDSAKIVEEVRDRFALSKLLKVMFSKHVISEEELKTVSDQKLSVKESVDKLVLVLENAEPEKFLMFLDILQSEGYNELVKVLDPRGIYPDNVKHISNLSGVVDHYFVTKKEREVSNSLESSRGAILHGMPGSGKTQLAIKVAGDYARMHPHAVVWLLDGSSEEKLKDGIEKLQQRLDRGANVNDISMFQSNISRWKHCLLIINDLSPTVAIPHQLMRSSAKLIITTQDSFLCHEDVRSIPQEGFTEDEAVEFLSPQMPQGTPPEHVKELANLFSCLPLGLAAARASINTGSMTVAEYKRQLRGGRAAMEALMDREDRWLQKYYKPEQQDAARNIFAALQLAIDSLDDQCSPEAEKTCKVMLQQCAFLEPNKIPVLILKAALTSSPTIGSEAHFTERMRMFSLGSIDGEGIKRRLSIHGVTQMALRLQLEKEQQTTTCINRLLQILVKFFSKDTLYAEMYKFSVSLMPHVEAALKHADNLRAVCTEYPLMKARLLMVYGHLLIQKGSPALSEECLIEAEKLLLEFARIAGHSLYNNVQNPDNVIFYTQRYRYLQELYESLAGASQSLDDNFFQETVIRRVITKEHLTAVSDKLGTDDRITVALQNMVENFEPLTVEMYETLVGTDLAIPTETLKMTFLPELYVTILYTLGKALPNKDDEDPQGSNSGHLRQALVISALSTCAKVNKAMGAMFLVYFLVMTDILGNASIVKLRGEQNSLDKQKQDMNQMIKGLTTSQCYDFGVLANLGNIIVMNYCANLMKYCTIVAENAEEVDLIPMGQRMYGKMLELVGIESKAGNTPTKLTEYYITAGEFKFMTEELEEAAEMFRKAYRVELKREEYHPSIGDALLDLIYVHIKQNELRRARVCTRRLLQLAQDHWPESVTAAEGVLKGVCCKIVFRAPKRNQEEDKSNSIKVNAVNCDRVTTV</sequence>
<dbReference type="Gene3D" id="1.10.533.10">
    <property type="entry name" value="Death Domain, Fas"/>
    <property type="match status" value="1"/>
</dbReference>